<sequence length="138" mass="14128">MHNRPVLDGNDIDQMLNAATREALANGWAVSVALVDEGGHLLAFRRLPGASPSSARIAIDKARSAALTRRPTRFFADMLAAGELGAGSLHGVIPMGGGLPVLHGEHALGGIAASGVKSEFDVLIAAAGLAALSLEQFP</sequence>
<gene>
    <name evidence="1" type="ORF">KF707C_20830</name>
</gene>
<dbReference type="SUPFAM" id="SSF143744">
    <property type="entry name" value="GlcG-like"/>
    <property type="match status" value="1"/>
</dbReference>
<proteinExistence type="predicted"/>
<name>A0AAD1BY51_METFU</name>
<dbReference type="PANTHER" id="PTHR34309:SF1">
    <property type="entry name" value="PROTEIN GLCG"/>
    <property type="match status" value="1"/>
</dbReference>
<dbReference type="PANTHER" id="PTHR34309">
    <property type="entry name" value="SLR1406 PROTEIN"/>
    <property type="match status" value="1"/>
</dbReference>
<evidence type="ECO:0000313" key="2">
    <source>
        <dbReference type="Proteomes" id="UP000218554"/>
    </source>
</evidence>
<dbReference type="EMBL" id="AP014862">
    <property type="protein sequence ID" value="BAU73771.1"/>
    <property type="molecule type" value="Genomic_DNA"/>
</dbReference>
<dbReference type="KEGG" id="pfuw:KF707C_20830"/>
<accession>A0AAD1BY51</accession>
<dbReference type="InterPro" id="IPR038084">
    <property type="entry name" value="PduO/GlcC-like_sf"/>
</dbReference>
<dbReference type="Proteomes" id="UP000218554">
    <property type="component" value="Chromosome"/>
</dbReference>
<reference evidence="1 2" key="2">
    <citation type="journal article" date="2017" name="Int. J. Syst. Evol. Microbiol.">
        <title>Pseudomonas furukawaii sp. nov., a polychlorinated biphenyl-degrading bacterium isolated from biphenyl-contaminated soil in Japan.</title>
        <authorList>
            <person name="Kimura N."/>
            <person name="Watanabe T."/>
            <person name="Suenaga H."/>
            <person name="Fujihara H."/>
            <person name="Futagami T."/>
            <person name="Goto M."/>
            <person name="Hanada S."/>
            <person name="Hirose J."/>
        </authorList>
    </citation>
    <scope>NUCLEOTIDE SEQUENCE [LARGE SCALE GENOMIC DNA]</scope>
    <source>
        <strain evidence="2">DSM 10086 / NBRC 110670 / KF707</strain>
    </source>
</reference>
<dbReference type="Gene3D" id="3.30.450.150">
    <property type="entry name" value="Haem-degrading domain"/>
    <property type="match status" value="1"/>
</dbReference>
<keyword evidence="2" id="KW-1185">Reference proteome</keyword>
<dbReference type="Pfam" id="PF03928">
    <property type="entry name" value="HbpS-like"/>
    <property type="match status" value="1"/>
</dbReference>
<protein>
    <submittedName>
        <fullName evidence="1">Protein GlcG</fullName>
    </submittedName>
</protein>
<evidence type="ECO:0000313" key="1">
    <source>
        <dbReference type="EMBL" id="BAU73771.1"/>
    </source>
</evidence>
<dbReference type="InterPro" id="IPR052517">
    <property type="entry name" value="GlcG_carb_metab_protein"/>
</dbReference>
<organism evidence="1 2">
    <name type="scientific">Metapseudomonas furukawaii</name>
    <name type="common">Pseudomonas furukawaii</name>
    <dbReference type="NCBI Taxonomy" id="1149133"/>
    <lineage>
        <taxon>Bacteria</taxon>
        <taxon>Pseudomonadati</taxon>
        <taxon>Pseudomonadota</taxon>
        <taxon>Gammaproteobacteria</taxon>
        <taxon>Pseudomonadales</taxon>
        <taxon>Pseudomonadaceae</taxon>
        <taxon>Metapseudomonas</taxon>
    </lineage>
</organism>
<dbReference type="AlphaFoldDB" id="A0AAD1BY51"/>
<reference evidence="2" key="1">
    <citation type="submission" date="2015-05" db="EMBL/GenBank/DDBJ databases">
        <title>Draft genome sequencing of a biphenyl-degrading bacterium, Pseudomonas balearica KF707 (=NBRC110670).</title>
        <authorList>
            <person name="Kimura N."/>
            <person name="Hirose J."/>
            <person name="Watanabe T."/>
            <person name="Suenaga H."/>
            <person name="Fujihara H."/>
            <person name="Noguchi M."/>
            <person name="Hashimoto M."/>
            <person name="Shimodaira J."/>
            <person name="Tsuchikane K."/>
            <person name="Hosoyama A."/>
            <person name="Yamazoe A."/>
            <person name="Fujita N."/>
            <person name="Furukawa K."/>
        </authorList>
    </citation>
    <scope>NUCLEOTIDE SEQUENCE [LARGE SCALE GENOMIC DNA]</scope>
    <source>
        <strain evidence="2">DSM 10086 / NBRC 110670 / KF707</strain>
    </source>
</reference>
<dbReference type="InterPro" id="IPR005624">
    <property type="entry name" value="PduO/GlcC-like"/>
</dbReference>